<dbReference type="InterPro" id="IPR035901">
    <property type="entry name" value="GIY-YIG_endonuc_sf"/>
</dbReference>
<accession>A0A1X7INN5</accession>
<organism evidence="1 2">
    <name type="scientific">Marivirga sericea</name>
    <dbReference type="NCBI Taxonomy" id="1028"/>
    <lineage>
        <taxon>Bacteria</taxon>
        <taxon>Pseudomonadati</taxon>
        <taxon>Bacteroidota</taxon>
        <taxon>Cytophagia</taxon>
        <taxon>Cytophagales</taxon>
        <taxon>Marivirgaceae</taxon>
        <taxon>Marivirga</taxon>
    </lineage>
</organism>
<keyword evidence="2" id="KW-1185">Reference proteome</keyword>
<keyword evidence="1" id="KW-0378">Hydrolase</keyword>
<keyword evidence="1" id="KW-0540">Nuclease</keyword>
<sequence length="52" mass="6245">SKKGYTAKFRPWKILLTEKYESKKEAMLTEKQLKSAKGRDYIWEIVRTKIKP</sequence>
<evidence type="ECO:0000313" key="1">
    <source>
        <dbReference type="EMBL" id="SMG16312.1"/>
    </source>
</evidence>
<dbReference type="Gene3D" id="3.40.1440.10">
    <property type="entry name" value="GIY-YIG endonuclease"/>
    <property type="match status" value="1"/>
</dbReference>
<dbReference type="Proteomes" id="UP000193804">
    <property type="component" value="Unassembled WGS sequence"/>
</dbReference>
<reference evidence="2" key="1">
    <citation type="submission" date="2017-04" db="EMBL/GenBank/DDBJ databases">
        <authorList>
            <person name="Varghese N."/>
            <person name="Submissions S."/>
        </authorList>
    </citation>
    <scope>NUCLEOTIDE SEQUENCE [LARGE SCALE GENOMIC DNA]</scope>
    <source>
        <strain evidence="2">DSM 4125</strain>
    </source>
</reference>
<protein>
    <submittedName>
        <fullName evidence="1">Putative endonuclease</fullName>
    </submittedName>
</protein>
<feature type="non-terminal residue" evidence="1">
    <location>
        <position position="1"/>
    </location>
</feature>
<dbReference type="AlphaFoldDB" id="A0A1X7INN5"/>
<name>A0A1X7INN5_9BACT</name>
<dbReference type="EMBL" id="FXAW01000001">
    <property type="protein sequence ID" value="SMG16312.1"/>
    <property type="molecule type" value="Genomic_DNA"/>
</dbReference>
<dbReference type="GO" id="GO:0004519">
    <property type="term" value="F:endonuclease activity"/>
    <property type="evidence" value="ECO:0007669"/>
    <property type="project" value="UniProtKB-KW"/>
</dbReference>
<keyword evidence="1" id="KW-0255">Endonuclease</keyword>
<proteinExistence type="predicted"/>
<evidence type="ECO:0000313" key="2">
    <source>
        <dbReference type="Proteomes" id="UP000193804"/>
    </source>
</evidence>
<gene>
    <name evidence="1" type="ORF">SAMN05661096_00841</name>
</gene>